<reference evidence="1" key="3">
    <citation type="submission" date="2021-05" db="UniProtKB">
        <authorList>
            <consortium name="EnsemblPlants"/>
        </authorList>
    </citation>
    <scope>IDENTIFICATION</scope>
    <source>
        <strain evidence="1">cv. B73</strain>
    </source>
</reference>
<reference evidence="2" key="1">
    <citation type="submission" date="2015-12" db="EMBL/GenBank/DDBJ databases">
        <title>Update maize B73 reference genome by single molecule sequencing technologies.</title>
        <authorList>
            <consortium name="Maize Genome Sequencing Project"/>
            <person name="Ware D."/>
        </authorList>
    </citation>
    <scope>NUCLEOTIDE SEQUENCE [LARGE SCALE GENOMIC DNA]</scope>
    <source>
        <strain evidence="2">cv. B73</strain>
    </source>
</reference>
<proteinExistence type="predicted"/>
<accession>A0A804LKN0</accession>
<reference evidence="1" key="2">
    <citation type="submission" date="2019-07" db="EMBL/GenBank/DDBJ databases">
        <authorList>
            <person name="Seetharam A."/>
            <person name="Woodhouse M."/>
            <person name="Cannon E."/>
        </authorList>
    </citation>
    <scope>NUCLEOTIDE SEQUENCE [LARGE SCALE GENOMIC DNA]</scope>
    <source>
        <strain evidence="1">cv. B73</strain>
    </source>
</reference>
<evidence type="ECO:0000313" key="1">
    <source>
        <dbReference type="EnsemblPlants" id="Zm00001eb017540_P001"/>
    </source>
</evidence>
<name>A0A804LKN0_MAIZE</name>
<dbReference type="Proteomes" id="UP000007305">
    <property type="component" value="Chromosome 1"/>
</dbReference>
<sequence>VPERVGALVDERHVAPHLQPEPSGGALLAGHAVQVALEVVERLRRARPAQPRRARRVDGQRHGHVHVPQRRVERHHVALVPHVQRPQVRERGEGGLEEGTPHAWAREHDGRHRAARPLRLRLRGRGRGAAAGAGGGGGAGRVHAVGDHVHGVERGERRAEAVPGDADARLLVLVQLHQPPDLLKNLQYARRFRLLQPSDKANGT</sequence>
<dbReference type="InParanoid" id="A0A804LKN0"/>
<organism evidence="1 2">
    <name type="scientific">Zea mays</name>
    <name type="common">Maize</name>
    <dbReference type="NCBI Taxonomy" id="4577"/>
    <lineage>
        <taxon>Eukaryota</taxon>
        <taxon>Viridiplantae</taxon>
        <taxon>Streptophyta</taxon>
        <taxon>Embryophyta</taxon>
        <taxon>Tracheophyta</taxon>
        <taxon>Spermatophyta</taxon>
        <taxon>Magnoliopsida</taxon>
        <taxon>Liliopsida</taxon>
        <taxon>Poales</taxon>
        <taxon>Poaceae</taxon>
        <taxon>PACMAD clade</taxon>
        <taxon>Panicoideae</taxon>
        <taxon>Andropogonodae</taxon>
        <taxon>Andropogoneae</taxon>
        <taxon>Tripsacinae</taxon>
        <taxon>Zea</taxon>
    </lineage>
</organism>
<dbReference type="AlphaFoldDB" id="A0A804LKN0"/>
<dbReference type="Gramene" id="Zm00001eb017540_T001">
    <property type="protein sequence ID" value="Zm00001eb017540_P001"/>
    <property type="gene ID" value="Zm00001eb017540"/>
</dbReference>
<dbReference type="EnsemblPlants" id="Zm00001eb017540_T001">
    <property type="protein sequence ID" value="Zm00001eb017540_P001"/>
    <property type="gene ID" value="Zm00001eb017540"/>
</dbReference>
<evidence type="ECO:0000313" key="2">
    <source>
        <dbReference type="Proteomes" id="UP000007305"/>
    </source>
</evidence>
<keyword evidence="2" id="KW-1185">Reference proteome</keyword>
<protein>
    <submittedName>
        <fullName evidence="1">Uncharacterized protein</fullName>
    </submittedName>
</protein>